<dbReference type="InterPro" id="IPR045040">
    <property type="entry name" value="PORR_fam"/>
</dbReference>
<gene>
    <name evidence="2" type="ORF">JCGZ_17825</name>
</gene>
<evidence type="ECO:0000259" key="1">
    <source>
        <dbReference type="Pfam" id="PF11955"/>
    </source>
</evidence>
<accession>A0A067JRZ7</accession>
<proteinExistence type="predicted"/>
<reference evidence="2 3" key="1">
    <citation type="journal article" date="2014" name="PLoS ONE">
        <title>Global Analysis of Gene Expression Profiles in Physic Nut (Jatropha curcas L.) Seedlings Exposed to Salt Stress.</title>
        <authorList>
            <person name="Zhang L."/>
            <person name="Zhang C."/>
            <person name="Wu P."/>
            <person name="Chen Y."/>
            <person name="Li M."/>
            <person name="Jiang H."/>
            <person name="Wu G."/>
        </authorList>
    </citation>
    <scope>NUCLEOTIDE SEQUENCE [LARGE SCALE GENOMIC DNA]</scope>
    <source>
        <strain evidence="3">cv. GZQX0401</strain>
        <tissue evidence="2">Young leaves</tissue>
    </source>
</reference>
<dbReference type="STRING" id="180498.A0A067JRZ7"/>
<feature type="domain" description="PORR" evidence="1">
    <location>
        <begin position="2"/>
        <end position="170"/>
    </location>
</feature>
<dbReference type="PANTHER" id="PTHR31476">
    <property type="entry name" value="PROTEIN WHAT'S THIS FACTOR 1 HOMOLOG, CHLOROPLASTIC"/>
    <property type="match status" value="1"/>
</dbReference>
<dbReference type="PANTHER" id="PTHR31476:SF11">
    <property type="entry name" value="UBIQUITIN CARBOXYL-TERMINAL HYDROLASE FAMILY PROTEIN"/>
    <property type="match status" value="1"/>
</dbReference>
<dbReference type="Proteomes" id="UP000027138">
    <property type="component" value="Unassembled WGS sequence"/>
</dbReference>
<dbReference type="GO" id="GO:0003723">
    <property type="term" value="F:RNA binding"/>
    <property type="evidence" value="ECO:0007669"/>
    <property type="project" value="InterPro"/>
</dbReference>
<keyword evidence="3" id="KW-1185">Reference proteome</keyword>
<evidence type="ECO:0000313" key="2">
    <source>
        <dbReference type="EMBL" id="KDP26667.1"/>
    </source>
</evidence>
<dbReference type="EMBL" id="KK914893">
    <property type="protein sequence ID" value="KDP26667.1"/>
    <property type="molecule type" value="Genomic_DNA"/>
</dbReference>
<evidence type="ECO:0000313" key="3">
    <source>
        <dbReference type="Proteomes" id="UP000027138"/>
    </source>
</evidence>
<organism evidence="2 3">
    <name type="scientific">Jatropha curcas</name>
    <name type="common">Barbados nut</name>
    <dbReference type="NCBI Taxonomy" id="180498"/>
    <lineage>
        <taxon>Eukaryota</taxon>
        <taxon>Viridiplantae</taxon>
        <taxon>Streptophyta</taxon>
        <taxon>Embryophyta</taxon>
        <taxon>Tracheophyta</taxon>
        <taxon>Spermatophyta</taxon>
        <taxon>Magnoliopsida</taxon>
        <taxon>eudicotyledons</taxon>
        <taxon>Gunneridae</taxon>
        <taxon>Pentapetalae</taxon>
        <taxon>rosids</taxon>
        <taxon>fabids</taxon>
        <taxon>Malpighiales</taxon>
        <taxon>Euphorbiaceae</taxon>
        <taxon>Crotonoideae</taxon>
        <taxon>Jatropheae</taxon>
        <taxon>Jatropha</taxon>
    </lineage>
</organism>
<dbReference type="Pfam" id="PF11955">
    <property type="entry name" value="PORR"/>
    <property type="match status" value="1"/>
</dbReference>
<sequence>MAVLEKYPSIFHVGGGSDRTPPFVNLTEKAMKIADQEHEARESMEPILVKNLRKLLMMSVDCRVPLEKIEFIENELVLPQDFKNCLIPKYPEYFSVKDVNGKAYLHLENWDSSLAVTAREERLSLEGVSASNTPKKKVRISKDGNFLGPFAFRMCFPAGFRPNASYLEELSFLLHT</sequence>
<name>A0A067JRZ7_JATCU</name>
<dbReference type="AlphaFoldDB" id="A0A067JRZ7"/>
<dbReference type="OrthoDB" id="1676166at2759"/>
<dbReference type="InterPro" id="IPR021099">
    <property type="entry name" value="PORR_domain"/>
</dbReference>
<protein>
    <recommendedName>
        <fullName evidence="1">PORR domain-containing protein</fullName>
    </recommendedName>
</protein>